<organism evidence="8 9">
    <name type="scientific">Petrotoga olearia DSM 13574</name>
    <dbReference type="NCBI Taxonomy" id="1122955"/>
    <lineage>
        <taxon>Bacteria</taxon>
        <taxon>Thermotogati</taxon>
        <taxon>Thermotogota</taxon>
        <taxon>Thermotogae</taxon>
        <taxon>Petrotogales</taxon>
        <taxon>Petrotogaceae</taxon>
        <taxon>Petrotoga</taxon>
    </lineage>
</organism>
<evidence type="ECO:0000256" key="7">
    <source>
        <dbReference type="HAMAP-Rule" id="MF_00090"/>
    </source>
</evidence>
<dbReference type="GO" id="GO:0030091">
    <property type="term" value="P:protein repair"/>
    <property type="evidence" value="ECO:0007669"/>
    <property type="project" value="UniProtKB-UniRule"/>
</dbReference>
<comment type="function">
    <text evidence="7">Catalyzes the methyl esterification of L-isoaspartyl residues in peptides and proteins that result from spontaneous decomposition of normal L-aspartyl and L-asparaginyl residues. It plays a role in the repair and/or degradation of damaged proteins.</text>
</comment>
<sequence length="214" mass="24274">MMDFEKENRMMVEYQLKRRGITDEKVLNAFLKVKRHLFVPKNLERYAYDDCPLPIGEGQTISQPYIIGLMLQLLELKENDVVLEIGTGSGYQTALLAEIVRLAYTIERNETLAQRARSKFWELGYANIVLEVGDGTKGWTKEKIEFDGIIVSAAAPKVPDPLLSQLKVGGRMVIPIGSKSFQRLHKITKLEDGNTKIEYSDGCMFVPLIGEYGW</sequence>
<evidence type="ECO:0000256" key="2">
    <source>
        <dbReference type="ARBA" id="ARBA00005369"/>
    </source>
</evidence>
<keyword evidence="3 7" id="KW-0963">Cytoplasm</keyword>
<accession>A0A2K1NYU8</accession>
<dbReference type="GO" id="GO:0004719">
    <property type="term" value="F:protein-L-isoaspartate (D-aspartate) O-methyltransferase activity"/>
    <property type="evidence" value="ECO:0007669"/>
    <property type="project" value="UniProtKB-UniRule"/>
</dbReference>
<dbReference type="Pfam" id="PF01135">
    <property type="entry name" value="PCMT"/>
    <property type="match status" value="1"/>
</dbReference>
<evidence type="ECO:0000313" key="8">
    <source>
        <dbReference type="EMBL" id="PNR95696.1"/>
    </source>
</evidence>
<keyword evidence="5 7" id="KW-0808">Transferase</keyword>
<comment type="caution">
    <text evidence="8">The sequence shown here is derived from an EMBL/GenBank/DDBJ whole genome shotgun (WGS) entry which is preliminary data.</text>
</comment>
<evidence type="ECO:0000256" key="3">
    <source>
        <dbReference type="ARBA" id="ARBA00022490"/>
    </source>
</evidence>
<evidence type="ECO:0000256" key="4">
    <source>
        <dbReference type="ARBA" id="ARBA00022603"/>
    </source>
</evidence>
<dbReference type="SUPFAM" id="SSF53335">
    <property type="entry name" value="S-adenosyl-L-methionine-dependent methyltransferases"/>
    <property type="match status" value="1"/>
</dbReference>
<dbReference type="EMBL" id="AZRL01000019">
    <property type="protein sequence ID" value="PNR95696.1"/>
    <property type="molecule type" value="Genomic_DNA"/>
</dbReference>
<dbReference type="InterPro" id="IPR000682">
    <property type="entry name" value="PCMT"/>
</dbReference>
<proteinExistence type="inferred from homology"/>
<dbReference type="InterPro" id="IPR029063">
    <property type="entry name" value="SAM-dependent_MTases_sf"/>
</dbReference>
<dbReference type="NCBIfam" id="NF001453">
    <property type="entry name" value="PRK00312.1"/>
    <property type="match status" value="1"/>
</dbReference>
<dbReference type="Gene3D" id="3.40.50.150">
    <property type="entry name" value="Vaccinia Virus protein VP39"/>
    <property type="match status" value="1"/>
</dbReference>
<dbReference type="Proteomes" id="UP000236434">
    <property type="component" value="Unassembled WGS sequence"/>
</dbReference>
<protein>
    <recommendedName>
        <fullName evidence="7">Protein-L-isoaspartate O-methyltransferase</fullName>
        <ecNumber evidence="7">2.1.1.77</ecNumber>
    </recommendedName>
    <alternativeName>
        <fullName evidence="7">L-isoaspartyl protein carboxyl methyltransferase</fullName>
    </alternativeName>
    <alternativeName>
        <fullName evidence="7">Protein L-isoaspartyl methyltransferase</fullName>
    </alternativeName>
    <alternativeName>
        <fullName evidence="7">Protein-beta-aspartate methyltransferase</fullName>
        <shortName evidence="7">PIMT</shortName>
    </alternativeName>
</protein>
<dbReference type="EC" id="2.1.1.77" evidence="7"/>
<dbReference type="HAMAP" id="MF_00090">
    <property type="entry name" value="PIMT"/>
    <property type="match status" value="1"/>
</dbReference>
<dbReference type="CDD" id="cd02440">
    <property type="entry name" value="AdoMet_MTases"/>
    <property type="match status" value="1"/>
</dbReference>
<dbReference type="GO" id="GO:0032259">
    <property type="term" value="P:methylation"/>
    <property type="evidence" value="ECO:0007669"/>
    <property type="project" value="UniProtKB-KW"/>
</dbReference>
<evidence type="ECO:0000256" key="6">
    <source>
        <dbReference type="ARBA" id="ARBA00022691"/>
    </source>
</evidence>
<keyword evidence="6 7" id="KW-0949">S-adenosyl-L-methionine</keyword>
<evidence type="ECO:0000256" key="5">
    <source>
        <dbReference type="ARBA" id="ARBA00022679"/>
    </source>
</evidence>
<dbReference type="PANTHER" id="PTHR11579:SF0">
    <property type="entry name" value="PROTEIN-L-ISOASPARTATE(D-ASPARTATE) O-METHYLTRANSFERASE"/>
    <property type="match status" value="1"/>
</dbReference>
<comment type="catalytic activity">
    <reaction evidence="7">
        <text>[protein]-L-isoaspartate + S-adenosyl-L-methionine = [protein]-L-isoaspartate alpha-methyl ester + S-adenosyl-L-homocysteine</text>
        <dbReference type="Rhea" id="RHEA:12705"/>
        <dbReference type="Rhea" id="RHEA-COMP:12143"/>
        <dbReference type="Rhea" id="RHEA-COMP:12144"/>
        <dbReference type="ChEBI" id="CHEBI:57856"/>
        <dbReference type="ChEBI" id="CHEBI:59789"/>
        <dbReference type="ChEBI" id="CHEBI:90596"/>
        <dbReference type="ChEBI" id="CHEBI:90598"/>
        <dbReference type="EC" id="2.1.1.77"/>
    </reaction>
</comment>
<name>A0A2K1NYU8_9BACT</name>
<gene>
    <name evidence="7" type="primary">pcm</name>
    <name evidence="8" type="ORF">X929_07105</name>
</gene>
<dbReference type="AlphaFoldDB" id="A0A2K1NYU8"/>
<dbReference type="PANTHER" id="PTHR11579">
    <property type="entry name" value="PROTEIN-L-ISOASPARTATE O-METHYLTRANSFERASE"/>
    <property type="match status" value="1"/>
</dbReference>
<feature type="active site" evidence="7">
    <location>
        <position position="62"/>
    </location>
</feature>
<dbReference type="GO" id="GO:0005737">
    <property type="term" value="C:cytoplasm"/>
    <property type="evidence" value="ECO:0007669"/>
    <property type="project" value="UniProtKB-SubCell"/>
</dbReference>
<comment type="subcellular location">
    <subcellularLocation>
        <location evidence="1 7">Cytoplasm</location>
    </subcellularLocation>
</comment>
<keyword evidence="4 7" id="KW-0489">Methyltransferase</keyword>
<comment type="similarity">
    <text evidence="2 7">Belongs to the methyltransferase superfamily. L-isoaspartyl/D-aspartyl protein methyltransferase family.</text>
</comment>
<evidence type="ECO:0000256" key="1">
    <source>
        <dbReference type="ARBA" id="ARBA00004496"/>
    </source>
</evidence>
<dbReference type="NCBIfam" id="TIGR00080">
    <property type="entry name" value="pimt"/>
    <property type="match status" value="1"/>
</dbReference>
<dbReference type="FunFam" id="3.40.50.150:FF:000010">
    <property type="entry name" value="Protein-L-isoaspartate O-methyltransferase"/>
    <property type="match status" value="1"/>
</dbReference>
<evidence type="ECO:0000313" key="9">
    <source>
        <dbReference type="Proteomes" id="UP000236434"/>
    </source>
</evidence>
<reference evidence="8 9" key="1">
    <citation type="submission" date="2013-12" db="EMBL/GenBank/DDBJ databases">
        <title>Comparative genomics of Petrotoga isolates.</title>
        <authorList>
            <person name="Nesbo C.L."/>
            <person name="Charchuk R."/>
            <person name="Chow K."/>
        </authorList>
    </citation>
    <scope>NUCLEOTIDE SEQUENCE [LARGE SCALE GENOMIC DNA]</scope>
    <source>
        <strain evidence="8 9">DSM 13574</strain>
    </source>
</reference>